<comment type="caution">
    <text evidence="2">The sequence shown here is derived from an EMBL/GenBank/DDBJ whole genome shotgun (WGS) entry which is preliminary data.</text>
</comment>
<dbReference type="Pfam" id="PF12296">
    <property type="entry name" value="HsbA"/>
    <property type="match status" value="1"/>
</dbReference>
<accession>A0A8X7NBJ7</accession>
<dbReference type="Gene3D" id="1.20.1280.140">
    <property type="match status" value="1"/>
</dbReference>
<keyword evidence="3" id="KW-1185">Reference proteome</keyword>
<reference evidence="2" key="2">
    <citation type="journal article" date="2019" name="IMA Fungus">
        <title>Genome sequencing and comparison of five Tilletia species to identify candidate genes for the detection of regulated species infecting wheat.</title>
        <authorList>
            <person name="Nguyen H.D.T."/>
            <person name="Sultana T."/>
            <person name="Kesanakurti P."/>
            <person name="Hambleton S."/>
        </authorList>
    </citation>
    <scope>NUCLEOTIDE SEQUENCE</scope>
    <source>
        <strain evidence="2">DAOMC 236422</strain>
    </source>
</reference>
<feature type="chain" id="PRO_5036466749" evidence="1">
    <location>
        <begin position="20"/>
        <end position="171"/>
    </location>
</feature>
<dbReference type="PANTHER" id="PTHR38123">
    <property type="entry name" value="CELL WALL SERINE-THREONINE-RICH GALACTOMANNOPROTEIN MP1 (AFU_ORTHOLOGUE AFUA_4G03240)"/>
    <property type="match status" value="1"/>
</dbReference>
<gene>
    <name evidence="2" type="ORF">A4X09_0g2400</name>
</gene>
<dbReference type="InterPro" id="IPR021054">
    <property type="entry name" value="Cell_wall_mannoprotein_1"/>
</dbReference>
<evidence type="ECO:0000313" key="3">
    <source>
        <dbReference type="Proteomes" id="UP000078113"/>
    </source>
</evidence>
<name>A0A8X7NBJ7_9BASI</name>
<organism evidence="2 3">
    <name type="scientific">Tilletia walkeri</name>
    <dbReference type="NCBI Taxonomy" id="117179"/>
    <lineage>
        <taxon>Eukaryota</taxon>
        <taxon>Fungi</taxon>
        <taxon>Dikarya</taxon>
        <taxon>Basidiomycota</taxon>
        <taxon>Ustilaginomycotina</taxon>
        <taxon>Exobasidiomycetes</taxon>
        <taxon>Tilletiales</taxon>
        <taxon>Tilletiaceae</taxon>
        <taxon>Tilletia</taxon>
    </lineage>
</organism>
<dbReference type="Proteomes" id="UP000078113">
    <property type="component" value="Unassembled WGS sequence"/>
</dbReference>
<dbReference type="EMBL" id="LWDG02000071">
    <property type="protein sequence ID" value="KAE8269927.1"/>
    <property type="molecule type" value="Genomic_DNA"/>
</dbReference>
<dbReference type="PANTHER" id="PTHR38123:SF1">
    <property type="entry name" value="HYDROPHOBIC SURFACE BINDING PROTEIN"/>
    <property type="match status" value="1"/>
</dbReference>
<proteinExistence type="predicted"/>
<evidence type="ECO:0000313" key="2">
    <source>
        <dbReference type="EMBL" id="KAE8269927.1"/>
    </source>
</evidence>
<sequence length="171" mass="17088">MQFSTSLFALLSLATVAMADYAALATNIKSIDTAVAALNNQLWSASVGTYSGALNVDSSARALSTKLQSAATAAGQEGVLVISDSNLMIASVKALYPKVANATSRVSALQPTFQRLGVAGIAKSDVGKLATGTGAFAQALVNVTPTQNRAAATSLAAAFNAAMAGAVAAYA</sequence>
<dbReference type="AlphaFoldDB" id="A0A8X7NBJ7"/>
<protein>
    <submittedName>
        <fullName evidence="2">Uncharacterized protein</fullName>
    </submittedName>
</protein>
<evidence type="ECO:0000256" key="1">
    <source>
        <dbReference type="SAM" id="SignalP"/>
    </source>
</evidence>
<reference evidence="2" key="1">
    <citation type="submission" date="2016-04" db="EMBL/GenBank/DDBJ databases">
        <authorList>
            <person name="Nguyen H.D."/>
            <person name="Samba Siva P."/>
            <person name="Cullis J."/>
            <person name="Levesque C.A."/>
            <person name="Hambleton S."/>
        </authorList>
    </citation>
    <scope>NUCLEOTIDE SEQUENCE</scope>
    <source>
        <strain evidence="2">DAOMC 236422</strain>
    </source>
</reference>
<keyword evidence="1" id="KW-0732">Signal</keyword>
<dbReference type="GO" id="GO:0005576">
    <property type="term" value="C:extracellular region"/>
    <property type="evidence" value="ECO:0007669"/>
    <property type="project" value="TreeGrafter"/>
</dbReference>
<feature type="signal peptide" evidence="1">
    <location>
        <begin position="1"/>
        <end position="19"/>
    </location>
</feature>